<dbReference type="OrthoDB" id="7057732at2"/>
<accession>A0A0M0HYG9</accession>
<sequence>MGNDCQELSFWNRLYVLFTGKLPTSALEVEQEDKSPNSVELMLDSDLKQWVENCSYQQNCSAVDFIQNTLTSVKESETGNISVCLETVCSRFRYVFEVHKINPFDIPLLINSKEIPRSVLMDDEKLIDTLNDDVLAEVSERFNVDIKWLKGTGKEFQKHDGQFKVYKNVGSLAAKLAKLKLKNERVELQFVIGTDEPNTEYELSLGDSAKNETQIGVIFKRTKVINGKEIATYSVSGSDDWNYKKCRKHYKLLMMFCKKMDITYSGLSLSKDNFNKVFFGELPAILVAKFKKDTWYPTSYVSNDSEKNPDFEGYEQLKSIYGTREDECHMTEIEHIERAYRFPHLVVDRDLFEDGLYEKSFIKSEETEK</sequence>
<reference evidence="2" key="1">
    <citation type="submission" date="2015-08" db="EMBL/GenBank/DDBJ databases">
        <title>Vibrio galatheae sp. nov., a novel member of the Vibrionaceae family isolated from the Solomon Islands.</title>
        <authorList>
            <person name="Giubergia S."/>
            <person name="Machado H."/>
            <person name="Mateiu R.V."/>
            <person name="Gram L."/>
        </authorList>
    </citation>
    <scope>NUCLEOTIDE SEQUENCE [LARGE SCALE GENOMIC DNA]</scope>
    <source>
        <strain evidence="2">DSM 19134</strain>
    </source>
</reference>
<name>A0A0M0HYG9_9VIBR</name>
<dbReference type="STRING" id="171383.AKJ31_14445"/>
<dbReference type="Proteomes" id="UP000037530">
    <property type="component" value="Unassembled WGS sequence"/>
</dbReference>
<organism evidence="1 2">
    <name type="scientific">Vibrio hepatarius</name>
    <dbReference type="NCBI Taxonomy" id="171383"/>
    <lineage>
        <taxon>Bacteria</taxon>
        <taxon>Pseudomonadati</taxon>
        <taxon>Pseudomonadota</taxon>
        <taxon>Gammaproteobacteria</taxon>
        <taxon>Vibrionales</taxon>
        <taxon>Vibrionaceae</taxon>
        <taxon>Vibrio</taxon>
        <taxon>Vibrio oreintalis group</taxon>
    </lineage>
</organism>
<evidence type="ECO:0000313" key="1">
    <source>
        <dbReference type="EMBL" id="KOO06902.1"/>
    </source>
</evidence>
<dbReference type="EMBL" id="LHPI01000013">
    <property type="protein sequence ID" value="KOO06902.1"/>
    <property type="molecule type" value="Genomic_DNA"/>
</dbReference>
<protein>
    <submittedName>
        <fullName evidence="1">Uncharacterized protein</fullName>
    </submittedName>
</protein>
<proteinExistence type="predicted"/>
<gene>
    <name evidence="1" type="ORF">AKJ31_14445</name>
</gene>
<dbReference type="PATRIC" id="fig|171383.3.peg.2952"/>
<keyword evidence="2" id="KW-1185">Reference proteome</keyword>
<dbReference type="RefSeq" id="WP_053409821.1">
    <property type="nucleotide sequence ID" value="NZ_LHPI01000013.1"/>
</dbReference>
<evidence type="ECO:0000313" key="2">
    <source>
        <dbReference type="Proteomes" id="UP000037530"/>
    </source>
</evidence>
<dbReference type="AlphaFoldDB" id="A0A0M0HYG9"/>
<comment type="caution">
    <text evidence="1">The sequence shown here is derived from an EMBL/GenBank/DDBJ whole genome shotgun (WGS) entry which is preliminary data.</text>
</comment>